<dbReference type="InterPro" id="IPR009057">
    <property type="entry name" value="Homeodomain-like_sf"/>
</dbReference>
<sequence length="51" mass="5866">MFSSTHWPSAMTIDDIAQKVGLNNVCTFYRLFKNEMSVSPAKYRGHKLEQS</sequence>
<evidence type="ECO:0000313" key="4">
    <source>
        <dbReference type="EMBL" id="XCJ18461.1"/>
    </source>
</evidence>
<dbReference type="RefSeq" id="WP_353949464.1">
    <property type="nucleotide sequence ID" value="NZ_CP159510.1"/>
</dbReference>
<feature type="domain" description="HTH araC/xylS-type" evidence="3">
    <location>
        <begin position="1"/>
        <end position="46"/>
    </location>
</feature>
<gene>
    <name evidence="4" type="ORF">ABNN70_00810</name>
</gene>
<dbReference type="GO" id="GO:0043565">
    <property type="term" value="F:sequence-specific DNA binding"/>
    <property type="evidence" value="ECO:0007669"/>
    <property type="project" value="InterPro"/>
</dbReference>
<dbReference type="GO" id="GO:0003700">
    <property type="term" value="F:DNA-binding transcription factor activity"/>
    <property type="evidence" value="ECO:0007669"/>
    <property type="project" value="InterPro"/>
</dbReference>
<evidence type="ECO:0000256" key="2">
    <source>
        <dbReference type="ARBA" id="ARBA00023163"/>
    </source>
</evidence>
<dbReference type="Pfam" id="PF00165">
    <property type="entry name" value="HTH_AraC"/>
    <property type="match status" value="1"/>
</dbReference>
<reference evidence="4" key="1">
    <citation type="submission" date="2024-06" db="EMBL/GenBank/DDBJ databases">
        <authorList>
            <person name="Fan A."/>
            <person name="Zhang F.Y."/>
            <person name="Zhang L."/>
        </authorList>
    </citation>
    <scope>NUCLEOTIDE SEQUENCE</scope>
    <source>
        <strain evidence="4">Y61</strain>
    </source>
</reference>
<dbReference type="SUPFAM" id="SSF46689">
    <property type="entry name" value="Homeodomain-like"/>
    <property type="match status" value="1"/>
</dbReference>
<keyword evidence="1" id="KW-0805">Transcription regulation</keyword>
<proteinExistence type="predicted"/>
<dbReference type="EMBL" id="CP159510">
    <property type="protein sequence ID" value="XCJ18461.1"/>
    <property type="molecule type" value="Genomic_DNA"/>
</dbReference>
<evidence type="ECO:0000256" key="1">
    <source>
        <dbReference type="ARBA" id="ARBA00023015"/>
    </source>
</evidence>
<dbReference type="InterPro" id="IPR018060">
    <property type="entry name" value="HTH_AraC"/>
</dbReference>
<name>A0AAU8IIW0_9BACL</name>
<protein>
    <submittedName>
        <fullName evidence="4">AraC family transcriptional regulator</fullName>
    </submittedName>
</protein>
<dbReference type="Gene3D" id="1.10.10.60">
    <property type="entry name" value="Homeodomain-like"/>
    <property type="match status" value="1"/>
</dbReference>
<keyword evidence="2" id="KW-0804">Transcription</keyword>
<dbReference type="PROSITE" id="PS01124">
    <property type="entry name" value="HTH_ARAC_FAMILY_2"/>
    <property type="match status" value="1"/>
</dbReference>
<dbReference type="AlphaFoldDB" id="A0AAU8IIW0"/>
<evidence type="ECO:0000259" key="3">
    <source>
        <dbReference type="PROSITE" id="PS01124"/>
    </source>
</evidence>
<organism evidence="4">
    <name type="scientific">Sporolactobacillus sp. Y61</name>
    <dbReference type="NCBI Taxonomy" id="3160863"/>
    <lineage>
        <taxon>Bacteria</taxon>
        <taxon>Bacillati</taxon>
        <taxon>Bacillota</taxon>
        <taxon>Bacilli</taxon>
        <taxon>Bacillales</taxon>
        <taxon>Sporolactobacillaceae</taxon>
        <taxon>Sporolactobacillus</taxon>
    </lineage>
</organism>
<accession>A0AAU8IIW0</accession>